<evidence type="ECO:0000313" key="3">
    <source>
        <dbReference type="Proteomes" id="UP001497527"/>
    </source>
</evidence>
<organism evidence="2 3">
    <name type="scientific">Tenacibaculum polynesiense</name>
    <dbReference type="NCBI Taxonomy" id="3137857"/>
    <lineage>
        <taxon>Bacteria</taxon>
        <taxon>Pseudomonadati</taxon>
        <taxon>Bacteroidota</taxon>
        <taxon>Flavobacteriia</taxon>
        <taxon>Flavobacteriales</taxon>
        <taxon>Flavobacteriaceae</taxon>
        <taxon>Tenacibaculum</taxon>
    </lineage>
</organism>
<comment type="caution">
    <text evidence="2">The sequence shown here is derived from an EMBL/GenBank/DDBJ whole genome shotgun (WGS) entry which is preliminary data.</text>
</comment>
<accession>A0ABM9PDW2</accession>
<dbReference type="Proteomes" id="UP001497527">
    <property type="component" value="Unassembled WGS sequence"/>
</dbReference>
<keyword evidence="1" id="KW-0472">Membrane</keyword>
<keyword evidence="1" id="KW-1133">Transmembrane helix</keyword>
<feature type="transmembrane region" description="Helical" evidence="1">
    <location>
        <begin position="52"/>
        <end position="71"/>
    </location>
</feature>
<reference evidence="2 3" key="1">
    <citation type="submission" date="2024-05" db="EMBL/GenBank/DDBJ databases">
        <authorList>
            <person name="Duchaud E."/>
        </authorList>
    </citation>
    <scope>NUCLEOTIDE SEQUENCE [LARGE SCALE GENOMIC DNA]</scope>
    <source>
        <strain evidence="2">Ena-SAMPLE-TAB-13-05-2024-13:56:06:370-140308</strain>
    </source>
</reference>
<feature type="transmembrane region" description="Helical" evidence="1">
    <location>
        <begin position="16"/>
        <end position="32"/>
    </location>
</feature>
<gene>
    <name evidence="2" type="ORF">T190423A01A_40312</name>
</gene>
<dbReference type="RefSeq" id="WP_348717913.1">
    <property type="nucleotide sequence ID" value="NZ_CAXJIO010000013.1"/>
</dbReference>
<evidence type="ECO:0000313" key="2">
    <source>
        <dbReference type="EMBL" id="CAL2103719.1"/>
    </source>
</evidence>
<protein>
    <recommendedName>
        <fullName evidence="4">PH domain-containing protein</fullName>
    </recommendedName>
</protein>
<proteinExistence type="predicted"/>
<evidence type="ECO:0000256" key="1">
    <source>
        <dbReference type="SAM" id="Phobius"/>
    </source>
</evidence>
<dbReference type="EMBL" id="CAXJIO010000013">
    <property type="protein sequence ID" value="CAL2103719.1"/>
    <property type="molecule type" value="Genomic_DNA"/>
</dbReference>
<name>A0ABM9PDW2_9FLAO</name>
<sequence>MELTIINRNYIYRHKYFVFVKLIALIYIFLLLKYTSSGPDHFLRAYEHEIQFASALFIFLTILISFLNSLLHSKYGQVIIERESITIVKNGWEKKIDMTEIKSISVLKSSGKEFILKLDKLQIEIEINETAFEALKKLETIVPIKFDKPTIADRIKSRVQILSKNKDFMEEPYRK</sequence>
<keyword evidence="1" id="KW-0812">Transmembrane</keyword>
<keyword evidence="3" id="KW-1185">Reference proteome</keyword>
<evidence type="ECO:0008006" key="4">
    <source>
        <dbReference type="Google" id="ProtNLM"/>
    </source>
</evidence>